<dbReference type="PANTHER" id="PTHR32507:SF7">
    <property type="entry name" value="K(+)_H(+) ANTIPORTER NHAP2"/>
    <property type="match status" value="1"/>
</dbReference>
<evidence type="ECO:0000256" key="1">
    <source>
        <dbReference type="ARBA" id="ARBA00004651"/>
    </source>
</evidence>
<dbReference type="NCBIfam" id="NF003714">
    <property type="entry name" value="PRK05326.1-1"/>
    <property type="match status" value="1"/>
</dbReference>
<evidence type="ECO:0000256" key="9">
    <source>
        <dbReference type="ARBA" id="ARBA00023136"/>
    </source>
</evidence>
<evidence type="ECO:0000256" key="3">
    <source>
        <dbReference type="ARBA" id="ARBA00022449"/>
    </source>
</evidence>
<dbReference type="Gene3D" id="1.20.1530.20">
    <property type="match status" value="1"/>
</dbReference>
<evidence type="ECO:0000313" key="13">
    <source>
        <dbReference type="Proteomes" id="UP000187526"/>
    </source>
</evidence>
<dbReference type="SUPFAM" id="SSF116726">
    <property type="entry name" value="TrkA C-terminal domain-like"/>
    <property type="match status" value="1"/>
</dbReference>
<keyword evidence="13" id="KW-1185">Reference proteome</keyword>
<dbReference type="PANTHER" id="PTHR32507">
    <property type="entry name" value="NA(+)/H(+) ANTIPORTER 1"/>
    <property type="match status" value="1"/>
</dbReference>
<keyword evidence="7 10" id="KW-1133">Transmembrane helix</keyword>
<keyword evidence="9 10" id="KW-0472">Membrane</keyword>
<feature type="transmembrane region" description="Helical" evidence="10">
    <location>
        <begin position="190"/>
        <end position="210"/>
    </location>
</feature>
<feature type="transmembrane region" description="Helical" evidence="10">
    <location>
        <begin position="273"/>
        <end position="290"/>
    </location>
</feature>
<dbReference type="EMBL" id="MTHD01000005">
    <property type="protein sequence ID" value="OMG52417.1"/>
    <property type="molecule type" value="Genomic_DNA"/>
</dbReference>
<dbReference type="Proteomes" id="UP000187526">
    <property type="component" value="Unassembled WGS sequence"/>
</dbReference>
<dbReference type="GO" id="GO:0015297">
    <property type="term" value="F:antiporter activity"/>
    <property type="evidence" value="ECO:0007669"/>
    <property type="project" value="UniProtKB-KW"/>
</dbReference>
<dbReference type="GO" id="GO:0008324">
    <property type="term" value="F:monoatomic cation transmembrane transporter activity"/>
    <property type="evidence" value="ECO:0007669"/>
    <property type="project" value="InterPro"/>
</dbReference>
<dbReference type="InterPro" id="IPR006153">
    <property type="entry name" value="Cation/H_exchanger_TM"/>
</dbReference>
<keyword evidence="2" id="KW-0813">Transport</keyword>
<evidence type="ECO:0000256" key="4">
    <source>
        <dbReference type="ARBA" id="ARBA00022475"/>
    </source>
</evidence>
<keyword evidence="8" id="KW-0406">Ion transport</keyword>
<dbReference type="GO" id="GO:1902600">
    <property type="term" value="P:proton transmembrane transport"/>
    <property type="evidence" value="ECO:0007669"/>
    <property type="project" value="InterPro"/>
</dbReference>
<comment type="subcellular location">
    <subcellularLocation>
        <location evidence="1">Cell membrane</location>
        <topology evidence="1">Multi-pass membrane protein</topology>
    </subcellularLocation>
</comment>
<dbReference type="NCBIfam" id="NF003716">
    <property type="entry name" value="PRK05326.1-3"/>
    <property type="match status" value="1"/>
</dbReference>
<keyword evidence="5" id="KW-0633">Potassium transport</keyword>
<reference evidence="12 13" key="1">
    <citation type="submission" date="2016-10" db="EMBL/GenBank/DDBJ databases">
        <title>Alkaliphiles isolated from bioreactors.</title>
        <authorList>
            <person name="Salah Z."/>
            <person name="Rout S.P."/>
            <person name="Humphreys P.N."/>
        </authorList>
    </citation>
    <scope>NUCLEOTIDE SEQUENCE [LARGE SCALE GENOMIC DNA]</scope>
    <source>
        <strain evidence="12 13">ZS02</strain>
    </source>
</reference>
<dbReference type="RefSeq" id="WP_076096303.1">
    <property type="nucleotide sequence ID" value="NZ_MTHD01000005.1"/>
</dbReference>
<evidence type="ECO:0000313" key="12">
    <source>
        <dbReference type="EMBL" id="OMG52417.1"/>
    </source>
</evidence>
<feature type="transmembrane region" description="Helical" evidence="10">
    <location>
        <begin position="50"/>
        <end position="72"/>
    </location>
</feature>
<dbReference type="NCBIfam" id="NF003715">
    <property type="entry name" value="PRK05326.1-2"/>
    <property type="match status" value="1"/>
</dbReference>
<feature type="transmembrane region" description="Helical" evidence="10">
    <location>
        <begin position="366"/>
        <end position="386"/>
    </location>
</feature>
<evidence type="ECO:0000256" key="6">
    <source>
        <dbReference type="ARBA" id="ARBA00022692"/>
    </source>
</evidence>
<name>A0A1R1I109_9RHOO</name>
<evidence type="ECO:0000259" key="11">
    <source>
        <dbReference type="PROSITE" id="PS51202"/>
    </source>
</evidence>
<proteinExistence type="predicted"/>
<organism evidence="12 13">
    <name type="scientific">Azonexus hydrophilus</name>
    <dbReference type="NCBI Taxonomy" id="418702"/>
    <lineage>
        <taxon>Bacteria</taxon>
        <taxon>Pseudomonadati</taxon>
        <taxon>Pseudomonadota</taxon>
        <taxon>Betaproteobacteria</taxon>
        <taxon>Rhodocyclales</taxon>
        <taxon>Azonexaceae</taxon>
        <taxon>Azonexus</taxon>
    </lineage>
</organism>
<dbReference type="GO" id="GO:0005886">
    <property type="term" value="C:plasma membrane"/>
    <property type="evidence" value="ECO:0007669"/>
    <property type="project" value="UniProtKB-SubCell"/>
</dbReference>
<dbReference type="STRING" id="418702.BJN45_14040"/>
<feature type="transmembrane region" description="Helical" evidence="10">
    <location>
        <begin position="160"/>
        <end position="178"/>
    </location>
</feature>
<dbReference type="Pfam" id="PF00999">
    <property type="entry name" value="Na_H_Exchanger"/>
    <property type="match status" value="1"/>
</dbReference>
<dbReference type="OrthoDB" id="9810759at2"/>
<gene>
    <name evidence="12" type="ORF">BJN45_14040</name>
</gene>
<keyword evidence="5" id="KW-0630">Potassium</keyword>
<feature type="domain" description="RCK C-terminal" evidence="11">
    <location>
        <begin position="403"/>
        <end position="487"/>
    </location>
</feature>
<feature type="transmembrane region" description="Helical" evidence="10">
    <location>
        <begin position="302"/>
        <end position="325"/>
    </location>
</feature>
<evidence type="ECO:0000256" key="7">
    <source>
        <dbReference type="ARBA" id="ARBA00022989"/>
    </source>
</evidence>
<evidence type="ECO:0000256" key="8">
    <source>
        <dbReference type="ARBA" id="ARBA00023065"/>
    </source>
</evidence>
<dbReference type="InterPro" id="IPR006037">
    <property type="entry name" value="RCK_C"/>
</dbReference>
<keyword evidence="6 10" id="KW-0812">Transmembrane</keyword>
<keyword evidence="3" id="KW-0050">Antiport</keyword>
<dbReference type="InterPro" id="IPR036721">
    <property type="entry name" value="RCK_C_sf"/>
</dbReference>
<keyword evidence="4" id="KW-1003">Cell membrane</keyword>
<dbReference type="GO" id="GO:0006813">
    <property type="term" value="P:potassium ion transport"/>
    <property type="evidence" value="ECO:0007669"/>
    <property type="project" value="UniProtKB-KW"/>
</dbReference>
<dbReference type="InterPro" id="IPR038770">
    <property type="entry name" value="Na+/solute_symporter_sf"/>
</dbReference>
<dbReference type="PROSITE" id="PS51202">
    <property type="entry name" value="RCK_C"/>
    <property type="match status" value="1"/>
</dbReference>
<feature type="transmembrane region" description="Helical" evidence="10">
    <location>
        <begin position="222"/>
        <end position="238"/>
    </location>
</feature>
<feature type="transmembrane region" description="Helical" evidence="10">
    <location>
        <begin position="332"/>
        <end position="354"/>
    </location>
</feature>
<feature type="transmembrane region" description="Helical" evidence="10">
    <location>
        <begin position="93"/>
        <end position="113"/>
    </location>
</feature>
<evidence type="ECO:0000256" key="2">
    <source>
        <dbReference type="ARBA" id="ARBA00022448"/>
    </source>
</evidence>
<evidence type="ECO:0000256" key="5">
    <source>
        <dbReference type="ARBA" id="ARBA00022538"/>
    </source>
</evidence>
<accession>A0A1R1I109</accession>
<dbReference type="AlphaFoldDB" id="A0A1R1I109"/>
<feature type="transmembrane region" description="Helical" evidence="10">
    <location>
        <begin position="119"/>
        <end position="139"/>
    </location>
</feature>
<evidence type="ECO:0000256" key="10">
    <source>
        <dbReference type="SAM" id="Phobius"/>
    </source>
</evidence>
<dbReference type="Gene3D" id="3.30.70.1450">
    <property type="entry name" value="Regulator of K+ conductance, C-terminal domain"/>
    <property type="match status" value="1"/>
</dbReference>
<dbReference type="SMART" id="SM01091">
    <property type="entry name" value="CorC_HlyC"/>
    <property type="match status" value="1"/>
</dbReference>
<sequence length="583" mass="61834">MTTISTLFLLAGLLLFISVLASTVSARLGLPLLLLFLIVGMLAGEEGPGGIMFSDFFTANLIGQLALAVILLDGGLRTRTENFRVALKPAAVLATWGVIGTAALLGVFATWALDVDWRLGLLLAAIVGSTDAAAVFALLRNSGVRLNERVKSTLEIESGANDPMAILLVTVMVEILLFPERASAGGFAWLLLKQAGLGLAFGFAGGWVMAQLLRRMNLAEGLYALLILSGGLLVFGAANLLDGSGFLAVYVAGIVVGNRRSHATEHVLRVMDGLAWLAQAGMFVVLGLLVTPSHLAEYTWEALAMALFLMLVARPVAVAIGLWPFRYTRNEVAFVSWVGLRGAVPVVLAIFPVVMGVPNSQLLFDVAFSVVLLSLLVQGATIPAAARLLKVELPPTDEPRDRREVWVGEEAALPMFEYRVTAGSAAEGRHPDDLASEFIHAEVRCIALVRSGKLLEMKADLRLRPGDSAWFIAPESAAEPLARIFGGATLDLGRNTRFFGEFVVAPDCLAGDLATAYGFTLLPGEVTLPLAEVLVARLGRPAVVGDRVQIGGFVLVVREMGAAGRIGSVGLKCPLVGIAPDKR</sequence>
<dbReference type="InterPro" id="IPR005170">
    <property type="entry name" value="Transptr-assoc_dom"/>
</dbReference>
<comment type="caution">
    <text evidence="12">The sequence shown here is derived from an EMBL/GenBank/DDBJ whole genome shotgun (WGS) entry which is preliminary data.</text>
</comment>
<protein>
    <submittedName>
        <fullName evidence="12">K+/H+ antiporter</fullName>
    </submittedName>
</protein>